<dbReference type="NCBIfam" id="TIGR02983">
    <property type="entry name" value="SigE-fam_strep"/>
    <property type="match status" value="1"/>
</dbReference>
<dbReference type="Gene3D" id="1.10.1740.10">
    <property type="match status" value="1"/>
</dbReference>
<accession>A0ABP4J825</accession>
<dbReference type="Pfam" id="PF04542">
    <property type="entry name" value="Sigma70_r2"/>
    <property type="match status" value="1"/>
</dbReference>
<comment type="similarity">
    <text evidence="1">Belongs to the sigma-70 factor family. ECF subfamily.</text>
</comment>
<evidence type="ECO:0000256" key="4">
    <source>
        <dbReference type="ARBA" id="ARBA00023125"/>
    </source>
</evidence>
<dbReference type="NCBIfam" id="TIGR02937">
    <property type="entry name" value="sigma70-ECF"/>
    <property type="match status" value="1"/>
</dbReference>
<dbReference type="Proteomes" id="UP001499863">
    <property type="component" value="Unassembled WGS sequence"/>
</dbReference>
<dbReference type="InterPro" id="IPR014284">
    <property type="entry name" value="RNA_pol_sigma-70_dom"/>
</dbReference>
<keyword evidence="2" id="KW-0805">Transcription regulation</keyword>
<keyword evidence="9" id="KW-1185">Reference proteome</keyword>
<keyword evidence="5" id="KW-0804">Transcription</keyword>
<dbReference type="CDD" id="cd06171">
    <property type="entry name" value="Sigma70_r4"/>
    <property type="match status" value="1"/>
</dbReference>
<keyword evidence="3" id="KW-0731">Sigma factor</keyword>
<proteinExistence type="inferred from homology"/>
<keyword evidence="4" id="KW-0238">DNA-binding</keyword>
<dbReference type="SUPFAM" id="SSF88659">
    <property type="entry name" value="Sigma3 and sigma4 domains of RNA polymerase sigma factors"/>
    <property type="match status" value="1"/>
</dbReference>
<reference evidence="9" key="1">
    <citation type="journal article" date="2019" name="Int. J. Syst. Evol. Microbiol.">
        <title>The Global Catalogue of Microorganisms (GCM) 10K type strain sequencing project: providing services to taxonomists for standard genome sequencing and annotation.</title>
        <authorList>
            <consortium name="The Broad Institute Genomics Platform"/>
            <consortium name="The Broad Institute Genome Sequencing Center for Infectious Disease"/>
            <person name="Wu L."/>
            <person name="Ma J."/>
        </authorList>
    </citation>
    <scope>NUCLEOTIDE SEQUENCE [LARGE SCALE GENOMIC DNA]</scope>
    <source>
        <strain evidence="9">JCM 12393</strain>
    </source>
</reference>
<organism evidence="8 9">
    <name type="scientific">Kitasatospora putterlickiae</name>
    <dbReference type="NCBI Taxonomy" id="221725"/>
    <lineage>
        <taxon>Bacteria</taxon>
        <taxon>Bacillati</taxon>
        <taxon>Actinomycetota</taxon>
        <taxon>Actinomycetes</taxon>
        <taxon>Kitasatosporales</taxon>
        <taxon>Streptomycetaceae</taxon>
        <taxon>Kitasatospora</taxon>
    </lineage>
</organism>
<feature type="domain" description="RNA polymerase sigma-70 region 2" evidence="6">
    <location>
        <begin position="21"/>
        <end position="86"/>
    </location>
</feature>
<protein>
    <submittedName>
        <fullName evidence="8">SigE family RNA polymerase sigma factor</fullName>
    </submittedName>
</protein>
<name>A0ABP4J825_9ACTN</name>
<dbReference type="EMBL" id="BAAAKJ010000403">
    <property type="protein sequence ID" value="GAA1411111.1"/>
    <property type="molecule type" value="Genomic_DNA"/>
</dbReference>
<dbReference type="Pfam" id="PF08281">
    <property type="entry name" value="Sigma70_r4_2"/>
    <property type="match status" value="1"/>
</dbReference>
<dbReference type="InterPro" id="IPR014325">
    <property type="entry name" value="RNA_pol_sigma-E_actinobac"/>
</dbReference>
<comment type="caution">
    <text evidence="8">The sequence shown here is derived from an EMBL/GenBank/DDBJ whole genome shotgun (WGS) entry which is preliminary data.</text>
</comment>
<evidence type="ECO:0000313" key="9">
    <source>
        <dbReference type="Proteomes" id="UP001499863"/>
    </source>
</evidence>
<evidence type="ECO:0000256" key="2">
    <source>
        <dbReference type="ARBA" id="ARBA00023015"/>
    </source>
</evidence>
<dbReference type="Gene3D" id="1.10.10.10">
    <property type="entry name" value="Winged helix-like DNA-binding domain superfamily/Winged helix DNA-binding domain"/>
    <property type="match status" value="1"/>
</dbReference>
<dbReference type="InterPro" id="IPR036388">
    <property type="entry name" value="WH-like_DNA-bd_sf"/>
</dbReference>
<dbReference type="InterPro" id="IPR013325">
    <property type="entry name" value="RNA_pol_sigma_r2"/>
</dbReference>
<feature type="domain" description="RNA polymerase sigma factor 70 region 4 type 2" evidence="7">
    <location>
        <begin position="106"/>
        <end position="158"/>
    </location>
</feature>
<dbReference type="InterPro" id="IPR013249">
    <property type="entry name" value="RNA_pol_sigma70_r4_t2"/>
</dbReference>
<evidence type="ECO:0000256" key="1">
    <source>
        <dbReference type="ARBA" id="ARBA00010641"/>
    </source>
</evidence>
<evidence type="ECO:0000259" key="6">
    <source>
        <dbReference type="Pfam" id="PF04542"/>
    </source>
</evidence>
<dbReference type="InterPro" id="IPR013324">
    <property type="entry name" value="RNA_pol_sigma_r3/r4-like"/>
</dbReference>
<dbReference type="PANTHER" id="PTHR43133:SF50">
    <property type="entry name" value="ECF RNA POLYMERASE SIGMA FACTOR SIGM"/>
    <property type="match status" value="1"/>
</dbReference>
<evidence type="ECO:0000256" key="5">
    <source>
        <dbReference type="ARBA" id="ARBA00023163"/>
    </source>
</evidence>
<evidence type="ECO:0000259" key="7">
    <source>
        <dbReference type="Pfam" id="PF08281"/>
    </source>
</evidence>
<dbReference type="InterPro" id="IPR007627">
    <property type="entry name" value="RNA_pol_sigma70_r2"/>
</dbReference>
<dbReference type="InterPro" id="IPR039425">
    <property type="entry name" value="RNA_pol_sigma-70-like"/>
</dbReference>
<evidence type="ECO:0000313" key="8">
    <source>
        <dbReference type="EMBL" id="GAA1411111.1"/>
    </source>
</evidence>
<gene>
    <name evidence="8" type="ORF">GCM10009639_62470</name>
</gene>
<dbReference type="SUPFAM" id="SSF88946">
    <property type="entry name" value="Sigma2 domain of RNA polymerase sigma factors"/>
    <property type="match status" value="1"/>
</dbReference>
<evidence type="ECO:0000256" key="3">
    <source>
        <dbReference type="ARBA" id="ARBA00023082"/>
    </source>
</evidence>
<sequence>MRSGDLAEDTRRDDPFDEFVAARYQALLRSAFLITGNVHDARDLLHDALSRVYVRRGAIRDPGAAEGYVRRTMVRTHVSRWRRTRREVLTPLLPESPVAAADPRDEELERVLRSLPPRQRTAVVLRYYADLSVAQVAEELGCSLATAKTHLARAMRTLRQELGPVKEMVGHDG</sequence>
<dbReference type="PANTHER" id="PTHR43133">
    <property type="entry name" value="RNA POLYMERASE ECF-TYPE SIGMA FACTO"/>
    <property type="match status" value="1"/>
</dbReference>